<accession>A0A7S4V255</accession>
<evidence type="ECO:0000256" key="1">
    <source>
        <dbReference type="ARBA" id="ARBA00022737"/>
    </source>
</evidence>
<reference evidence="2" key="1">
    <citation type="submission" date="2021-01" db="EMBL/GenBank/DDBJ databases">
        <authorList>
            <person name="Corre E."/>
            <person name="Pelletier E."/>
            <person name="Niang G."/>
            <person name="Scheremetjew M."/>
            <person name="Finn R."/>
            <person name="Kale V."/>
            <person name="Holt S."/>
            <person name="Cochrane G."/>
            <person name="Meng A."/>
            <person name="Brown T."/>
            <person name="Cohen L."/>
        </authorList>
    </citation>
    <scope>NUCLEOTIDE SEQUENCE</scope>
    <source>
        <strain evidence="2">GSO104</strain>
    </source>
</reference>
<protein>
    <submittedName>
        <fullName evidence="2">Uncharacterized protein</fullName>
    </submittedName>
</protein>
<dbReference type="InterPro" id="IPR032675">
    <property type="entry name" value="LRR_dom_sf"/>
</dbReference>
<dbReference type="Pfam" id="PF00560">
    <property type="entry name" value="LRR_1"/>
    <property type="match status" value="3"/>
</dbReference>
<dbReference type="PANTHER" id="PTHR48054:SF82">
    <property type="entry name" value="LRR RECEPTOR-LIKE SERINE_THREONINE-PROTEIN KINASE FLS2"/>
    <property type="match status" value="1"/>
</dbReference>
<dbReference type="Gene3D" id="3.80.10.10">
    <property type="entry name" value="Ribonuclease Inhibitor"/>
    <property type="match status" value="1"/>
</dbReference>
<dbReference type="SUPFAM" id="SSF52058">
    <property type="entry name" value="L domain-like"/>
    <property type="match status" value="1"/>
</dbReference>
<organism evidence="2">
    <name type="scientific">Ditylum brightwellii</name>
    <dbReference type="NCBI Taxonomy" id="49249"/>
    <lineage>
        <taxon>Eukaryota</taxon>
        <taxon>Sar</taxon>
        <taxon>Stramenopiles</taxon>
        <taxon>Ochrophyta</taxon>
        <taxon>Bacillariophyta</taxon>
        <taxon>Mediophyceae</taxon>
        <taxon>Lithodesmiophycidae</taxon>
        <taxon>Lithodesmiales</taxon>
        <taxon>Lithodesmiaceae</taxon>
        <taxon>Ditylum</taxon>
    </lineage>
</organism>
<dbReference type="InterPro" id="IPR001611">
    <property type="entry name" value="Leu-rich_rpt"/>
</dbReference>
<keyword evidence="1" id="KW-0677">Repeat</keyword>
<dbReference type="EMBL" id="HBNS01027605">
    <property type="protein sequence ID" value="CAE4620158.1"/>
    <property type="molecule type" value="Transcribed_RNA"/>
</dbReference>
<evidence type="ECO:0000313" key="2">
    <source>
        <dbReference type="EMBL" id="CAE4620158.1"/>
    </source>
</evidence>
<dbReference type="AlphaFoldDB" id="A0A7S4V255"/>
<name>A0A7S4V255_9STRA</name>
<dbReference type="PANTHER" id="PTHR48054">
    <property type="entry name" value="RECEPTOR KINASE-LIKE PROTEIN XA21"/>
    <property type="match status" value="1"/>
</dbReference>
<dbReference type="InterPro" id="IPR052592">
    <property type="entry name" value="LRR-RLK"/>
</dbReference>
<gene>
    <name evidence="2" type="ORF">DBRI00130_LOCUS21699</name>
</gene>
<sequence>MDLNYNHLTGVLPEEIYRMSNLAQLDLNDNFLSGTISSSIGEFQDLRLLQIDKNLFSGTIPDTIGLLEKLEILDMFGNLFEGAMPNSICQNRDIRGGSITDLTVNCDEFCFPKVECTVPECCTRCPFW</sequence>
<proteinExistence type="predicted"/>
<dbReference type="FunFam" id="3.80.10.10:FF:000383">
    <property type="entry name" value="Leucine-rich repeat receptor protein kinase EMS1"/>
    <property type="match status" value="1"/>
</dbReference>